<keyword evidence="7 8" id="KW-0472">Membrane</keyword>
<comment type="caution">
    <text evidence="11">The sequence shown here is derived from an EMBL/GenBank/DDBJ whole genome shotgun (WGS) entry which is preliminary data.</text>
</comment>
<dbReference type="InterPro" id="IPR003137">
    <property type="entry name" value="PA_domain"/>
</dbReference>
<reference evidence="11" key="1">
    <citation type="submission" date="2021-01" db="EMBL/GenBank/DDBJ databases">
        <authorList>
            <person name="Eckstrom K.M.E."/>
        </authorList>
    </citation>
    <scope>NUCLEOTIDE SEQUENCE</scope>
    <source>
        <strain evidence="11">UVCC 0001</strain>
    </source>
</reference>
<comment type="function">
    <text evidence="1">Intramembrane-cleaving aspartic protease (I-CLiP) that cleaves type II membrane signal peptides in the hydrophobic plane of the membrane.</text>
</comment>
<dbReference type="InterPro" id="IPR006639">
    <property type="entry name" value="Preselin/SPP"/>
</dbReference>
<sequence length="526" mass="54632">MGAPSAWVWAVLLVAGLGFDTALGVKQDCYGAWVDVRVRSSSSGGGPAEDVHLYGYPSDIGLPIPARSNQSLVLDAVEPADGCGILESAAPGRAALVRRGACDFLTKARRVAAAGYEAMVLEDTESAPGGCVFMSSNDTAAARNVSLHLVTVTAAAGERLASLARLGKSRVSLSAPPPGAYGRDWSTLLLEAPGARADDGADDGVVLLTRHAAASFIVVASATLLLLFWLRGEWVVEALSLVFALGAWQPVKHVLEGLAWRAGRLSAGAQRAVEALHANRLSDWFLGGVRVLSAAAGAASLALCAAWLLHRDAPWNWALQDLLSLCLLVTLLRSCLLPDLSTAAILLPLAFVYDVWWVFIQPRVTGGPSVMVEVAAGGGAGPRLPMVLLAPQPGPGDNPAMAVLGLGDVALPGLLIVLLARWDAVAALAAHRARSCAALRGYAAPAIAAFAAGLALTYTALRLQWFGDAGQPALLYLVPCVLGTTCLLAAARGELRALWEADLETPVGRKFSGEVGLDPRAPLLAV</sequence>
<evidence type="ECO:0000256" key="1">
    <source>
        <dbReference type="ARBA" id="ARBA00003012"/>
    </source>
</evidence>
<evidence type="ECO:0000256" key="2">
    <source>
        <dbReference type="ARBA" id="ARBA00004127"/>
    </source>
</evidence>
<evidence type="ECO:0000256" key="5">
    <source>
        <dbReference type="ARBA" id="ARBA00022801"/>
    </source>
</evidence>
<keyword evidence="6 8" id="KW-1133">Transmembrane helix</keyword>
<evidence type="ECO:0000313" key="11">
    <source>
        <dbReference type="EMBL" id="KAK2076735.1"/>
    </source>
</evidence>
<keyword evidence="9" id="KW-0732">Signal</keyword>
<feature type="transmembrane region" description="Helical" evidence="8">
    <location>
        <begin position="442"/>
        <end position="461"/>
    </location>
</feature>
<feature type="transmembrane region" description="Helical" evidence="8">
    <location>
        <begin position="340"/>
        <end position="359"/>
    </location>
</feature>
<feature type="transmembrane region" description="Helical" evidence="8">
    <location>
        <begin position="409"/>
        <end position="430"/>
    </location>
</feature>
<dbReference type="Pfam" id="PF04258">
    <property type="entry name" value="Peptidase_A22B"/>
    <property type="match status" value="1"/>
</dbReference>
<evidence type="ECO:0000259" key="10">
    <source>
        <dbReference type="Pfam" id="PF02225"/>
    </source>
</evidence>
<keyword evidence="4 8" id="KW-0812">Transmembrane</keyword>
<name>A0AAD9IGD5_PROWI</name>
<dbReference type="GO" id="GO:0042500">
    <property type="term" value="F:aspartic endopeptidase activity, intramembrane cleaving"/>
    <property type="evidence" value="ECO:0007669"/>
    <property type="project" value="InterPro"/>
</dbReference>
<dbReference type="GO" id="GO:0033619">
    <property type="term" value="P:membrane protein proteolysis"/>
    <property type="evidence" value="ECO:0007669"/>
    <property type="project" value="TreeGrafter"/>
</dbReference>
<dbReference type="GO" id="GO:0098554">
    <property type="term" value="C:cytoplasmic side of endoplasmic reticulum membrane"/>
    <property type="evidence" value="ECO:0007669"/>
    <property type="project" value="TreeGrafter"/>
</dbReference>
<evidence type="ECO:0000256" key="3">
    <source>
        <dbReference type="ARBA" id="ARBA00006859"/>
    </source>
</evidence>
<feature type="signal peptide" evidence="9">
    <location>
        <begin position="1"/>
        <end position="24"/>
    </location>
</feature>
<dbReference type="GO" id="GO:0005765">
    <property type="term" value="C:lysosomal membrane"/>
    <property type="evidence" value="ECO:0007669"/>
    <property type="project" value="TreeGrafter"/>
</dbReference>
<accession>A0AAD9IGD5</accession>
<feature type="domain" description="PA" evidence="10">
    <location>
        <begin position="71"/>
        <end position="160"/>
    </location>
</feature>
<gene>
    <name evidence="11" type="ORF">QBZ16_005495</name>
</gene>
<dbReference type="SMART" id="SM00730">
    <property type="entry name" value="PSN"/>
    <property type="match status" value="1"/>
</dbReference>
<evidence type="ECO:0000256" key="7">
    <source>
        <dbReference type="ARBA" id="ARBA00023136"/>
    </source>
</evidence>
<evidence type="ECO:0000256" key="4">
    <source>
        <dbReference type="ARBA" id="ARBA00022692"/>
    </source>
</evidence>
<feature type="transmembrane region" description="Helical" evidence="8">
    <location>
        <begin position="212"/>
        <end position="230"/>
    </location>
</feature>
<evidence type="ECO:0000256" key="9">
    <source>
        <dbReference type="SAM" id="SignalP"/>
    </source>
</evidence>
<dbReference type="InterPro" id="IPR007369">
    <property type="entry name" value="Peptidase_A22B_SPP"/>
</dbReference>
<comment type="similarity">
    <text evidence="3">Belongs to the peptidase A22B family.</text>
</comment>
<keyword evidence="12" id="KW-1185">Reference proteome</keyword>
<evidence type="ECO:0000313" key="12">
    <source>
        <dbReference type="Proteomes" id="UP001255856"/>
    </source>
</evidence>
<dbReference type="PANTHER" id="PTHR12174">
    <property type="entry name" value="SIGNAL PEPTIDE PEPTIDASE"/>
    <property type="match status" value="1"/>
</dbReference>
<dbReference type="Proteomes" id="UP001255856">
    <property type="component" value="Unassembled WGS sequence"/>
</dbReference>
<feature type="transmembrane region" description="Helical" evidence="8">
    <location>
        <begin position="473"/>
        <end position="491"/>
    </location>
</feature>
<dbReference type="AlphaFoldDB" id="A0AAD9IGD5"/>
<feature type="transmembrane region" description="Helical" evidence="8">
    <location>
        <begin position="289"/>
        <end position="309"/>
    </location>
</feature>
<keyword evidence="5" id="KW-0378">Hydrolase</keyword>
<dbReference type="PANTHER" id="PTHR12174:SF75">
    <property type="entry name" value="SIGNAL PEPTIDE PEPTIDASE-LIKE 2"/>
    <property type="match status" value="1"/>
</dbReference>
<evidence type="ECO:0000256" key="6">
    <source>
        <dbReference type="ARBA" id="ARBA00022989"/>
    </source>
</evidence>
<proteinExistence type="inferred from homology"/>
<dbReference type="GO" id="GO:0098553">
    <property type="term" value="C:lumenal side of endoplasmic reticulum membrane"/>
    <property type="evidence" value="ECO:0007669"/>
    <property type="project" value="TreeGrafter"/>
</dbReference>
<organism evidence="11 12">
    <name type="scientific">Prototheca wickerhamii</name>
    <dbReference type="NCBI Taxonomy" id="3111"/>
    <lineage>
        <taxon>Eukaryota</taxon>
        <taxon>Viridiplantae</taxon>
        <taxon>Chlorophyta</taxon>
        <taxon>core chlorophytes</taxon>
        <taxon>Trebouxiophyceae</taxon>
        <taxon>Chlorellales</taxon>
        <taxon>Chlorellaceae</taxon>
        <taxon>Prototheca</taxon>
    </lineage>
</organism>
<feature type="chain" id="PRO_5042286702" description="PA domain-containing protein" evidence="9">
    <location>
        <begin position="25"/>
        <end position="526"/>
    </location>
</feature>
<dbReference type="Gene3D" id="3.50.30.30">
    <property type="match status" value="1"/>
</dbReference>
<dbReference type="Pfam" id="PF02225">
    <property type="entry name" value="PA"/>
    <property type="match status" value="1"/>
</dbReference>
<comment type="subcellular location">
    <subcellularLocation>
        <location evidence="2">Endomembrane system</location>
        <topology evidence="2">Multi-pass membrane protein</topology>
    </subcellularLocation>
</comment>
<evidence type="ECO:0000256" key="8">
    <source>
        <dbReference type="SAM" id="Phobius"/>
    </source>
</evidence>
<dbReference type="EMBL" id="JASFZW010000009">
    <property type="protein sequence ID" value="KAK2076735.1"/>
    <property type="molecule type" value="Genomic_DNA"/>
</dbReference>
<dbReference type="GO" id="GO:0030660">
    <property type="term" value="C:Golgi-associated vesicle membrane"/>
    <property type="evidence" value="ECO:0007669"/>
    <property type="project" value="TreeGrafter"/>
</dbReference>
<protein>
    <recommendedName>
        <fullName evidence="10">PA domain-containing protein</fullName>
    </recommendedName>
</protein>
<feature type="transmembrane region" description="Helical" evidence="8">
    <location>
        <begin position="315"/>
        <end position="333"/>
    </location>
</feature>